<dbReference type="PANTHER" id="PTHR30363">
    <property type="entry name" value="HTH-TYPE TRANSCRIPTIONAL REGULATOR SRLR-RELATED"/>
    <property type="match status" value="1"/>
</dbReference>
<dbReference type="InterPro" id="IPR037171">
    <property type="entry name" value="NagB/RpiA_transferase-like"/>
</dbReference>
<protein>
    <submittedName>
        <fullName evidence="5">DeoR/GlpR transcriptional regulator</fullName>
    </submittedName>
</protein>
<dbReference type="PRINTS" id="PR00037">
    <property type="entry name" value="HTHLACR"/>
</dbReference>
<dbReference type="SMART" id="SM00420">
    <property type="entry name" value="HTH_DEOR"/>
    <property type="match status" value="1"/>
</dbReference>
<dbReference type="RefSeq" id="WP_121689317.1">
    <property type="nucleotide sequence ID" value="NZ_RCUY01000014.1"/>
</dbReference>
<evidence type="ECO:0000256" key="3">
    <source>
        <dbReference type="ARBA" id="ARBA00023163"/>
    </source>
</evidence>
<dbReference type="InterPro" id="IPR018356">
    <property type="entry name" value="Tscrpt_reg_HTH_DeoR_CS"/>
</dbReference>
<comment type="caution">
    <text evidence="5">The sequence shown here is derived from an EMBL/GenBank/DDBJ whole genome shotgun (WGS) entry which is preliminary data.</text>
</comment>
<dbReference type="SMART" id="SM01134">
    <property type="entry name" value="DeoRC"/>
    <property type="match status" value="1"/>
</dbReference>
<dbReference type="EMBL" id="RCUY01000014">
    <property type="protein sequence ID" value="RLP79877.1"/>
    <property type="molecule type" value="Genomic_DNA"/>
</dbReference>
<gene>
    <name evidence="5" type="ORF">D9V34_15150</name>
</gene>
<organism evidence="5 6">
    <name type="scientific">Mycetocola lacteus</name>
    <dbReference type="NCBI Taxonomy" id="76637"/>
    <lineage>
        <taxon>Bacteria</taxon>
        <taxon>Bacillati</taxon>
        <taxon>Actinomycetota</taxon>
        <taxon>Actinomycetes</taxon>
        <taxon>Micrococcales</taxon>
        <taxon>Microbacteriaceae</taxon>
        <taxon>Mycetocola</taxon>
    </lineage>
</organism>
<dbReference type="SUPFAM" id="SSF46785">
    <property type="entry name" value="Winged helix' DNA-binding domain"/>
    <property type="match status" value="1"/>
</dbReference>
<keyword evidence="3" id="KW-0804">Transcription</keyword>
<accession>A0A3L7AI27</accession>
<evidence type="ECO:0000256" key="1">
    <source>
        <dbReference type="ARBA" id="ARBA00023015"/>
    </source>
</evidence>
<dbReference type="PANTHER" id="PTHR30363:SF44">
    <property type="entry name" value="AGA OPERON TRANSCRIPTIONAL REPRESSOR-RELATED"/>
    <property type="match status" value="1"/>
</dbReference>
<keyword evidence="6" id="KW-1185">Reference proteome</keyword>
<feature type="domain" description="HTH deoR-type" evidence="4">
    <location>
        <begin position="11"/>
        <end position="66"/>
    </location>
</feature>
<dbReference type="PROSITE" id="PS51000">
    <property type="entry name" value="HTH_DEOR_2"/>
    <property type="match status" value="1"/>
</dbReference>
<dbReference type="InterPro" id="IPR050313">
    <property type="entry name" value="Carb_Metab_HTH_regulators"/>
</dbReference>
<evidence type="ECO:0000313" key="5">
    <source>
        <dbReference type="EMBL" id="RLP79877.1"/>
    </source>
</evidence>
<evidence type="ECO:0000256" key="2">
    <source>
        <dbReference type="ARBA" id="ARBA00023125"/>
    </source>
</evidence>
<dbReference type="GO" id="GO:0003700">
    <property type="term" value="F:DNA-binding transcription factor activity"/>
    <property type="evidence" value="ECO:0007669"/>
    <property type="project" value="InterPro"/>
</dbReference>
<proteinExistence type="predicted"/>
<dbReference type="SUPFAM" id="SSF100950">
    <property type="entry name" value="NagB/RpiA/CoA transferase-like"/>
    <property type="match status" value="1"/>
</dbReference>
<evidence type="ECO:0000313" key="6">
    <source>
        <dbReference type="Proteomes" id="UP000269438"/>
    </source>
</evidence>
<name>A0A3L7AI27_9MICO</name>
<dbReference type="InterPro" id="IPR014036">
    <property type="entry name" value="DeoR-like_C"/>
</dbReference>
<dbReference type="Pfam" id="PF08220">
    <property type="entry name" value="HTH_DeoR"/>
    <property type="match status" value="1"/>
</dbReference>
<dbReference type="InterPro" id="IPR001034">
    <property type="entry name" value="DeoR_HTH"/>
</dbReference>
<dbReference type="InterPro" id="IPR036388">
    <property type="entry name" value="WH-like_DNA-bd_sf"/>
</dbReference>
<evidence type="ECO:0000259" key="4">
    <source>
        <dbReference type="PROSITE" id="PS51000"/>
    </source>
</evidence>
<dbReference type="Gene3D" id="1.10.10.10">
    <property type="entry name" value="Winged helix-like DNA-binding domain superfamily/Winged helix DNA-binding domain"/>
    <property type="match status" value="1"/>
</dbReference>
<dbReference type="Proteomes" id="UP000269438">
    <property type="component" value="Unassembled WGS sequence"/>
</dbReference>
<dbReference type="AlphaFoldDB" id="A0A3L7AI27"/>
<keyword evidence="1" id="KW-0805">Transcription regulation</keyword>
<dbReference type="Pfam" id="PF00455">
    <property type="entry name" value="DeoRC"/>
    <property type="match status" value="1"/>
</dbReference>
<reference evidence="5 6" key="1">
    <citation type="submission" date="2018-10" db="EMBL/GenBank/DDBJ databases">
        <authorList>
            <person name="Li J."/>
        </authorList>
    </citation>
    <scope>NUCLEOTIDE SEQUENCE [LARGE SCALE GENOMIC DNA]</scope>
    <source>
        <strain evidence="5 6">JCM 11654</strain>
    </source>
</reference>
<dbReference type="InterPro" id="IPR036390">
    <property type="entry name" value="WH_DNA-bd_sf"/>
</dbReference>
<dbReference type="PROSITE" id="PS00894">
    <property type="entry name" value="HTH_DEOR_1"/>
    <property type="match status" value="1"/>
</dbReference>
<sequence length="271" mass="29531">MTAKNARNLKRDDRRDAIAQAVMEHGALRIEDLAARFDISLMTVHRDLDELVERGILRKSRGVATALASTLVESSIVYRQGQRLATKRAMAATALEYVEAGQSVFLDDSTTVLQIVPLLRERTPLTVITNSLFVVNEVGTMPRISLIALGGTFHNWCGSFMGRMTNDAIHKLRGDVLIMSAPAITDGTLYFQAPETVDTKRAMLDAAGTKILLVDHTKFKGRALHALADLNEFDVVIVDAGMSEAEISALRAEGINIVVAPAVPDHPTQLS</sequence>
<keyword evidence="2" id="KW-0238">DNA-binding</keyword>
<dbReference type="OrthoDB" id="7688673at2"/>
<dbReference type="GO" id="GO:0003677">
    <property type="term" value="F:DNA binding"/>
    <property type="evidence" value="ECO:0007669"/>
    <property type="project" value="UniProtKB-KW"/>
</dbReference>